<evidence type="ECO:0000313" key="3">
    <source>
        <dbReference type="Proteomes" id="UP000572722"/>
    </source>
</evidence>
<dbReference type="RefSeq" id="WP_171321517.1">
    <property type="nucleotide sequence ID" value="NZ_VTXO01000002.1"/>
</dbReference>
<feature type="region of interest" description="Disordered" evidence="1">
    <location>
        <begin position="1"/>
        <end position="26"/>
    </location>
</feature>
<reference evidence="2 3" key="1">
    <citation type="submission" date="2019-08" db="EMBL/GenBank/DDBJ databases">
        <title>Draft genome sequencing and comparative genomics of hatchery-associated Vibrios.</title>
        <authorList>
            <person name="Kehlet-Delgado H."/>
            <person name="Mueller R.S."/>
        </authorList>
    </citation>
    <scope>NUCLEOTIDE SEQUENCE [LARGE SCALE GENOMIC DNA]</scope>
    <source>
        <strain evidence="2 3">01-65-5-1</strain>
    </source>
</reference>
<feature type="compositionally biased region" description="Basic residues" evidence="1">
    <location>
        <begin position="1"/>
        <end position="18"/>
    </location>
</feature>
<protein>
    <submittedName>
        <fullName evidence="2">Uncharacterized protein</fullName>
    </submittedName>
</protein>
<accession>A0AAE5GQG1</accession>
<gene>
    <name evidence="2" type="ORF">F0237_09185</name>
</gene>
<comment type="caution">
    <text evidence="2">The sequence shown here is derived from an EMBL/GenBank/DDBJ whole genome shotgun (WGS) entry which is preliminary data.</text>
</comment>
<dbReference type="EMBL" id="VTXO01000002">
    <property type="protein sequence ID" value="NOI80839.1"/>
    <property type="molecule type" value="Genomic_DNA"/>
</dbReference>
<dbReference type="AlphaFoldDB" id="A0AAE5GQG1"/>
<sequence>MKAKKTLKKLLKKSKKKATTASLEKLHSLKKEHIPAAKSNNRNDTSLLASELKELAGQVALSAAQELAQPLNPVISWFNDGGGYIDLTTPANEPVAPNIQKASIIPTQSQPRSVVSLPLKSPPCKRCPALQNGICKCAAKKFKMSA</sequence>
<evidence type="ECO:0000313" key="2">
    <source>
        <dbReference type="EMBL" id="NOI80839.1"/>
    </source>
</evidence>
<name>A0AAE5GQG1_9VIBR</name>
<evidence type="ECO:0000256" key="1">
    <source>
        <dbReference type="SAM" id="MobiDB-lite"/>
    </source>
</evidence>
<dbReference type="Proteomes" id="UP000572722">
    <property type="component" value="Unassembled WGS sequence"/>
</dbReference>
<organism evidence="2 3">
    <name type="scientific">Vibrio tubiashii</name>
    <dbReference type="NCBI Taxonomy" id="29498"/>
    <lineage>
        <taxon>Bacteria</taxon>
        <taxon>Pseudomonadati</taxon>
        <taxon>Pseudomonadota</taxon>
        <taxon>Gammaproteobacteria</taxon>
        <taxon>Vibrionales</taxon>
        <taxon>Vibrionaceae</taxon>
        <taxon>Vibrio</taxon>
        <taxon>Vibrio oreintalis group</taxon>
    </lineage>
</organism>
<proteinExistence type="predicted"/>